<organism evidence="1 2">
    <name type="scientific">Caerostris extrusa</name>
    <name type="common">Bark spider</name>
    <name type="synonym">Caerostris bankana</name>
    <dbReference type="NCBI Taxonomy" id="172846"/>
    <lineage>
        <taxon>Eukaryota</taxon>
        <taxon>Metazoa</taxon>
        <taxon>Ecdysozoa</taxon>
        <taxon>Arthropoda</taxon>
        <taxon>Chelicerata</taxon>
        <taxon>Arachnida</taxon>
        <taxon>Araneae</taxon>
        <taxon>Araneomorphae</taxon>
        <taxon>Entelegynae</taxon>
        <taxon>Araneoidea</taxon>
        <taxon>Araneidae</taxon>
        <taxon>Caerostris</taxon>
    </lineage>
</organism>
<gene>
    <name evidence="1" type="ORF">CEXT_612431</name>
</gene>
<dbReference type="Proteomes" id="UP001054945">
    <property type="component" value="Unassembled WGS sequence"/>
</dbReference>
<protein>
    <submittedName>
        <fullName evidence="1">Uncharacterized protein</fullName>
    </submittedName>
</protein>
<evidence type="ECO:0000313" key="2">
    <source>
        <dbReference type="Proteomes" id="UP001054945"/>
    </source>
</evidence>
<sequence>MSQQYPALVPLMYLQNHICLAFRGKNSTTKPSNRSLLRDSTSSIFGKATRKVLSSTHNTILRSLSLKQDLCFRASEEKSWF</sequence>
<accession>A0AAV4NG59</accession>
<proteinExistence type="predicted"/>
<comment type="caution">
    <text evidence="1">The sequence shown here is derived from an EMBL/GenBank/DDBJ whole genome shotgun (WGS) entry which is preliminary data.</text>
</comment>
<evidence type="ECO:0000313" key="1">
    <source>
        <dbReference type="EMBL" id="GIX83638.1"/>
    </source>
</evidence>
<dbReference type="EMBL" id="BPLR01003354">
    <property type="protein sequence ID" value="GIX83638.1"/>
    <property type="molecule type" value="Genomic_DNA"/>
</dbReference>
<name>A0AAV4NG59_CAEEX</name>
<keyword evidence="2" id="KW-1185">Reference proteome</keyword>
<reference evidence="1 2" key="1">
    <citation type="submission" date="2021-06" db="EMBL/GenBank/DDBJ databases">
        <title>Caerostris extrusa draft genome.</title>
        <authorList>
            <person name="Kono N."/>
            <person name="Arakawa K."/>
        </authorList>
    </citation>
    <scope>NUCLEOTIDE SEQUENCE [LARGE SCALE GENOMIC DNA]</scope>
</reference>
<dbReference type="AlphaFoldDB" id="A0AAV4NG59"/>